<protein>
    <submittedName>
        <fullName evidence="1">Uncharacterized protein</fullName>
    </submittedName>
</protein>
<proteinExistence type="predicted"/>
<keyword evidence="2" id="KW-1185">Reference proteome</keyword>
<organism evidence="1 2">
    <name type="scientific">Metabacillus indicus</name>
    <name type="common">Bacillus indicus</name>
    <dbReference type="NCBI Taxonomy" id="246786"/>
    <lineage>
        <taxon>Bacteria</taxon>
        <taxon>Bacillati</taxon>
        <taxon>Bacillota</taxon>
        <taxon>Bacilli</taxon>
        <taxon>Bacillales</taxon>
        <taxon>Bacillaceae</taxon>
        <taxon>Metabacillus</taxon>
    </lineage>
</organism>
<accession>A0A084H2P5</accession>
<dbReference type="STRING" id="246786.GS18_0202590"/>
<dbReference type="AlphaFoldDB" id="A0A084H2P5"/>
<reference evidence="1 2" key="1">
    <citation type="journal article" date="2005" name="Int. J. Syst. Evol. Microbiol.">
        <title>Bacillus cibi sp. nov., isolated from jeotgal, a traditional Korean fermented seafood.</title>
        <authorList>
            <person name="Yoon J.H."/>
            <person name="Lee C.H."/>
            <person name="Oh T.K."/>
        </authorList>
    </citation>
    <scope>NUCLEOTIDE SEQUENCE [LARGE SCALE GENOMIC DNA]</scope>
    <source>
        <strain evidence="1 2">DSM 16189</strain>
    </source>
</reference>
<evidence type="ECO:0000313" key="1">
    <source>
        <dbReference type="EMBL" id="KEZ53857.1"/>
    </source>
</evidence>
<evidence type="ECO:0000313" key="2">
    <source>
        <dbReference type="Proteomes" id="UP000028549"/>
    </source>
</evidence>
<name>A0A084H2P5_METID</name>
<comment type="caution">
    <text evidence="1">The sequence shown here is derived from an EMBL/GenBank/DDBJ whole genome shotgun (WGS) entry which is preliminary data.</text>
</comment>
<gene>
    <name evidence="1" type="ORF">GS18_0202590</name>
</gene>
<dbReference type="Proteomes" id="UP000028549">
    <property type="component" value="Unassembled WGS sequence"/>
</dbReference>
<sequence>MLFRAGEKCKIDAILLISFPHEIPAKSREVLRLFLLSGKLAVQEQREKEKIASGHEIVVR</sequence>
<dbReference type="EMBL" id="JNVC02000001">
    <property type="protein sequence ID" value="KEZ53857.1"/>
    <property type="molecule type" value="Genomic_DNA"/>
</dbReference>